<accession>A1HRG6</accession>
<keyword evidence="3" id="KW-1185">Reference proteome</keyword>
<sequence>MTLAVLILAKNEEKNIGDCITSADFADEVIVIDDFSTDNTALIAEKLGAKVYKHALNGDWGAQQNYALEKATADWVFFLDADERITPGLAKEIKDAVTDGRHYAYQVPRLNHLMGQPIRHGGWYPDYVLRLFPRGHVRVEGVVHPRMVHDLSVRTLKNDIVHYTYPSWEHYFNKLNLYTTLAAEKNAQKGVKVSFIRDIILRPIFAFFKMYVLRSGWRDGKAGFVLAAFHYTYTMAKYTKLYWRQRGA</sequence>
<dbReference type="PANTHER" id="PTHR43630:SF2">
    <property type="entry name" value="GLYCOSYLTRANSFERASE"/>
    <property type="match status" value="1"/>
</dbReference>
<keyword evidence="2" id="KW-0808">Transferase</keyword>
<reference evidence="2 3" key="2">
    <citation type="submission" date="2007-01" db="EMBL/GenBank/DDBJ databases">
        <title>Sequencing of the draft genome and assembly of Thermosinus carboxydivorans Nor1.</title>
        <authorList>
            <consortium name="US DOE Joint Genome Institute (JGI-PGF)"/>
            <person name="Copeland A."/>
            <person name="Lucas S."/>
            <person name="Lapidus A."/>
            <person name="Barry K."/>
            <person name="Glavina del Rio T."/>
            <person name="Dalin E."/>
            <person name="Tice H."/>
            <person name="Bruce D."/>
            <person name="Pitluck S."/>
            <person name="Richardson P."/>
        </authorList>
    </citation>
    <scope>NUCLEOTIDE SEQUENCE [LARGE SCALE GENOMIC DNA]</scope>
    <source>
        <strain evidence="2 3">Nor1</strain>
    </source>
</reference>
<dbReference type="Gene3D" id="3.90.550.10">
    <property type="entry name" value="Spore Coat Polysaccharide Biosynthesis Protein SpsA, Chain A"/>
    <property type="match status" value="1"/>
</dbReference>
<evidence type="ECO:0000313" key="3">
    <source>
        <dbReference type="Proteomes" id="UP000005139"/>
    </source>
</evidence>
<dbReference type="SUPFAM" id="SSF53448">
    <property type="entry name" value="Nucleotide-diphospho-sugar transferases"/>
    <property type="match status" value="1"/>
</dbReference>
<name>A1HRG6_9FIRM</name>
<evidence type="ECO:0000313" key="2">
    <source>
        <dbReference type="EMBL" id="EAX47298.1"/>
    </source>
</evidence>
<dbReference type="Pfam" id="PF00535">
    <property type="entry name" value="Glycos_transf_2"/>
    <property type="match status" value="1"/>
</dbReference>
<dbReference type="eggNOG" id="COG0463">
    <property type="taxonomic scope" value="Bacteria"/>
</dbReference>
<protein>
    <submittedName>
        <fullName evidence="2">Glycosyl transferase, family 2</fullName>
    </submittedName>
</protein>
<organism evidence="2 3">
    <name type="scientific">Thermosinus carboxydivorans Nor1</name>
    <dbReference type="NCBI Taxonomy" id="401526"/>
    <lineage>
        <taxon>Bacteria</taxon>
        <taxon>Bacillati</taxon>
        <taxon>Bacillota</taxon>
        <taxon>Negativicutes</taxon>
        <taxon>Selenomonadales</taxon>
        <taxon>Sporomusaceae</taxon>
        <taxon>Thermosinus</taxon>
    </lineage>
</organism>
<evidence type="ECO:0000259" key="1">
    <source>
        <dbReference type="Pfam" id="PF00535"/>
    </source>
</evidence>
<dbReference type="RefSeq" id="WP_007289625.1">
    <property type="nucleotide sequence ID" value="NZ_AAWL01000011.1"/>
</dbReference>
<dbReference type="GO" id="GO:0016740">
    <property type="term" value="F:transferase activity"/>
    <property type="evidence" value="ECO:0007669"/>
    <property type="project" value="UniProtKB-KW"/>
</dbReference>
<dbReference type="InterPro" id="IPR029044">
    <property type="entry name" value="Nucleotide-diphossugar_trans"/>
</dbReference>
<proteinExistence type="predicted"/>
<dbReference type="CDD" id="cd02511">
    <property type="entry name" value="Beta4Glucosyltransferase"/>
    <property type="match status" value="1"/>
</dbReference>
<comment type="caution">
    <text evidence="2">The sequence shown here is derived from an EMBL/GenBank/DDBJ whole genome shotgun (WGS) entry which is preliminary data.</text>
</comment>
<feature type="domain" description="Glycosyltransferase 2-like" evidence="1">
    <location>
        <begin position="5"/>
        <end position="112"/>
    </location>
</feature>
<gene>
    <name evidence="2" type="ORF">TcarDRAFT_1316</name>
</gene>
<dbReference type="InterPro" id="IPR001173">
    <property type="entry name" value="Glyco_trans_2-like"/>
</dbReference>
<dbReference type="AlphaFoldDB" id="A1HRG6"/>
<dbReference type="EMBL" id="AAWL01000011">
    <property type="protein sequence ID" value="EAX47298.1"/>
    <property type="molecule type" value="Genomic_DNA"/>
</dbReference>
<reference evidence="2 3" key="1">
    <citation type="submission" date="2007-01" db="EMBL/GenBank/DDBJ databases">
        <title>Annotation of the draft genome assembly of Thermosinus carboxydivorans Nor1.</title>
        <authorList>
            <consortium name="US DOE Joint Genome Institute (JGI-ORNL)"/>
            <person name="Larimer F."/>
            <person name="Land M."/>
            <person name="Hauser L."/>
        </authorList>
    </citation>
    <scope>NUCLEOTIDE SEQUENCE [LARGE SCALE GENOMIC DNA]</scope>
    <source>
        <strain evidence="2 3">Nor1</strain>
    </source>
</reference>
<dbReference type="Proteomes" id="UP000005139">
    <property type="component" value="Unassembled WGS sequence"/>
</dbReference>
<dbReference type="OrthoDB" id="9815923at2"/>
<dbReference type="PANTHER" id="PTHR43630">
    <property type="entry name" value="POLY-BETA-1,6-N-ACETYL-D-GLUCOSAMINE SYNTHASE"/>
    <property type="match status" value="1"/>
</dbReference>